<feature type="domain" description="Nudix hydrolase" evidence="4">
    <location>
        <begin position="1"/>
        <end position="138"/>
    </location>
</feature>
<keyword evidence="2 3" id="KW-0378">Hydrolase</keyword>
<evidence type="ECO:0000256" key="1">
    <source>
        <dbReference type="ARBA" id="ARBA00005582"/>
    </source>
</evidence>
<dbReference type="PANTHER" id="PTHR21340:SF0">
    <property type="entry name" value="BIS(5'-NUCLEOSYL)-TETRAPHOSPHATASE [ASYMMETRICAL]"/>
    <property type="match status" value="1"/>
</dbReference>
<dbReference type="PRINTS" id="PR00502">
    <property type="entry name" value="NUDIXFAMILY"/>
</dbReference>
<dbReference type="CDD" id="cd07067">
    <property type="entry name" value="HP_PGM_like"/>
    <property type="match status" value="1"/>
</dbReference>
<dbReference type="PROSITE" id="PS51462">
    <property type="entry name" value="NUDIX"/>
    <property type="match status" value="1"/>
</dbReference>
<dbReference type="SUPFAM" id="SSF53254">
    <property type="entry name" value="Phosphoglycerate mutase-like"/>
    <property type="match status" value="1"/>
</dbReference>
<comment type="similarity">
    <text evidence="1 3">Belongs to the Nudix hydrolase family.</text>
</comment>
<dbReference type="InterPro" id="IPR015797">
    <property type="entry name" value="NUDIX_hydrolase-like_dom_sf"/>
</dbReference>
<name>A0A929FZC9_9PSEU</name>
<dbReference type="SMART" id="SM00855">
    <property type="entry name" value="PGAM"/>
    <property type="match status" value="1"/>
</dbReference>
<keyword evidence="6" id="KW-1185">Reference proteome</keyword>
<dbReference type="InterPro" id="IPR013078">
    <property type="entry name" value="His_Pase_superF_clade-1"/>
</dbReference>
<dbReference type="GO" id="GO:0004081">
    <property type="term" value="F:bis(5'-nucleosyl)-tetraphosphatase (asymmetrical) activity"/>
    <property type="evidence" value="ECO:0007669"/>
    <property type="project" value="TreeGrafter"/>
</dbReference>
<accession>A0A929FZC9</accession>
<dbReference type="PANTHER" id="PTHR21340">
    <property type="entry name" value="DIADENOSINE 5,5-P1,P4-TETRAPHOSPHATE PYROPHOSPHOHYDROLASE MUTT"/>
    <property type="match status" value="1"/>
</dbReference>
<dbReference type="Gene3D" id="3.40.50.1240">
    <property type="entry name" value="Phosphoglycerate mutase-like"/>
    <property type="match status" value="1"/>
</dbReference>
<dbReference type="InterPro" id="IPR000086">
    <property type="entry name" value="NUDIX_hydrolase_dom"/>
</dbReference>
<protein>
    <submittedName>
        <fullName evidence="5">NUDIX hydrolase</fullName>
    </submittedName>
</protein>
<evidence type="ECO:0000313" key="5">
    <source>
        <dbReference type="EMBL" id="MBE9374435.1"/>
    </source>
</evidence>
<dbReference type="GO" id="GO:0006754">
    <property type="term" value="P:ATP biosynthetic process"/>
    <property type="evidence" value="ECO:0007669"/>
    <property type="project" value="TreeGrafter"/>
</dbReference>
<organism evidence="5 6">
    <name type="scientific">Saccharopolyspora montiporae</name>
    <dbReference type="NCBI Taxonomy" id="2781240"/>
    <lineage>
        <taxon>Bacteria</taxon>
        <taxon>Bacillati</taxon>
        <taxon>Actinomycetota</taxon>
        <taxon>Actinomycetes</taxon>
        <taxon>Pseudonocardiales</taxon>
        <taxon>Pseudonocardiaceae</taxon>
        <taxon>Saccharopolyspora</taxon>
    </lineage>
</organism>
<dbReference type="CDD" id="cd03673">
    <property type="entry name" value="NUDIX_Ap6A_hydrolase"/>
    <property type="match status" value="1"/>
</dbReference>
<reference evidence="5" key="1">
    <citation type="submission" date="2020-10" db="EMBL/GenBank/DDBJ databases">
        <title>Diversity and distribution of actinomycetes associated with coral in the coast of Hainan.</title>
        <authorList>
            <person name="Li F."/>
        </authorList>
    </citation>
    <scope>NUCLEOTIDE SEQUENCE</scope>
    <source>
        <strain evidence="5">HNM0983</strain>
    </source>
</reference>
<dbReference type="EMBL" id="JADEYC010000012">
    <property type="protein sequence ID" value="MBE9374435.1"/>
    <property type="molecule type" value="Genomic_DNA"/>
</dbReference>
<dbReference type="Gene3D" id="3.90.79.10">
    <property type="entry name" value="Nucleoside Triphosphate Pyrophosphohydrolase"/>
    <property type="match status" value="1"/>
</dbReference>
<dbReference type="Proteomes" id="UP000598360">
    <property type="component" value="Unassembled WGS sequence"/>
</dbReference>
<evidence type="ECO:0000259" key="4">
    <source>
        <dbReference type="PROSITE" id="PS51462"/>
    </source>
</evidence>
<dbReference type="PROSITE" id="PS00893">
    <property type="entry name" value="NUDIX_BOX"/>
    <property type="match status" value="1"/>
</dbReference>
<dbReference type="Pfam" id="PF00293">
    <property type="entry name" value="NUDIX"/>
    <property type="match status" value="1"/>
</dbReference>
<gene>
    <name evidence="5" type="ORF">IQ251_08220</name>
</gene>
<dbReference type="InterPro" id="IPR020476">
    <property type="entry name" value="Nudix_hydrolase"/>
</dbReference>
<dbReference type="InterPro" id="IPR020084">
    <property type="entry name" value="NUDIX_hydrolase_CS"/>
</dbReference>
<dbReference type="SUPFAM" id="SSF55811">
    <property type="entry name" value="Nudix"/>
    <property type="match status" value="1"/>
</dbReference>
<evidence type="ECO:0000256" key="2">
    <source>
        <dbReference type="ARBA" id="ARBA00022801"/>
    </source>
</evidence>
<sequence length="322" mass="34055">MRAAGAVLWRPRADRGAAPQPAADAIEVALVHRPRYDDWSLPKGKLDPGELAQHAAVREVAEETGFRCALSRFLLRLGYTVPAGDGRAGKAVDYFAARAVGGSFAPNEEVDELRWVSASRAREMLSYPPDARVLDAFNRLPADVATVLLVRHAKAGSRSEWDGEDAMRPLSPAGMRQRAALHSLLPLFGPERVYSAPRVRCEQTVAPVADDLGIGIAAEPALSEESYRANPAAALDRLLRIAEGTGPAVVCSQGGVIPDLVARAAGLGGLHLGDVASKKGSVWALTFTRDREAVNGSGPGLHLATADYTADPLTGADEDSAD</sequence>
<dbReference type="Pfam" id="PF00300">
    <property type="entry name" value="His_Phos_1"/>
    <property type="match status" value="1"/>
</dbReference>
<dbReference type="InterPro" id="IPR051325">
    <property type="entry name" value="Nudix_hydrolase_domain"/>
</dbReference>
<dbReference type="AlphaFoldDB" id="A0A929FZC9"/>
<proteinExistence type="inferred from homology"/>
<dbReference type="RefSeq" id="WP_193927895.1">
    <property type="nucleotide sequence ID" value="NZ_JADEYC010000012.1"/>
</dbReference>
<evidence type="ECO:0000313" key="6">
    <source>
        <dbReference type="Proteomes" id="UP000598360"/>
    </source>
</evidence>
<comment type="caution">
    <text evidence="5">The sequence shown here is derived from an EMBL/GenBank/DDBJ whole genome shotgun (WGS) entry which is preliminary data.</text>
</comment>
<dbReference type="InterPro" id="IPR029033">
    <property type="entry name" value="His_PPase_superfam"/>
</dbReference>
<dbReference type="GO" id="GO:0006167">
    <property type="term" value="P:AMP biosynthetic process"/>
    <property type="evidence" value="ECO:0007669"/>
    <property type="project" value="TreeGrafter"/>
</dbReference>
<evidence type="ECO:0000256" key="3">
    <source>
        <dbReference type="RuleBase" id="RU003476"/>
    </source>
</evidence>